<feature type="domain" description="DUF4476" evidence="1">
    <location>
        <begin position="186"/>
        <end position="275"/>
    </location>
</feature>
<dbReference type="RefSeq" id="WP_188617344.1">
    <property type="nucleotide sequence ID" value="NZ_BMLV01000002.1"/>
</dbReference>
<comment type="caution">
    <text evidence="2">The sequence shown here is derived from an EMBL/GenBank/DDBJ whole genome shotgun (WGS) entry which is preliminary data.</text>
</comment>
<evidence type="ECO:0000313" key="3">
    <source>
        <dbReference type="Proteomes" id="UP000620064"/>
    </source>
</evidence>
<name>A0ABQ2NIR5_9FLAO</name>
<accession>A0ABQ2NIR5</accession>
<evidence type="ECO:0000259" key="1">
    <source>
        <dbReference type="Pfam" id="PF14771"/>
    </source>
</evidence>
<dbReference type="Proteomes" id="UP000620064">
    <property type="component" value="Unassembled WGS sequence"/>
</dbReference>
<organism evidence="2 3">
    <name type="scientific">Cloacibacterium rupense</name>
    <dbReference type="NCBI Taxonomy" id="517423"/>
    <lineage>
        <taxon>Bacteria</taxon>
        <taxon>Pseudomonadati</taxon>
        <taxon>Bacteroidota</taxon>
        <taxon>Flavobacteriia</taxon>
        <taxon>Flavobacteriales</taxon>
        <taxon>Weeksellaceae</taxon>
    </lineage>
</organism>
<protein>
    <recommendedName>
        <fullName evidence="1">DUF4476 domain-containing protein</fullName>
    </recommendedName>
</protein>
<dbReference type="EMBL" id="BMLV01000002">
    <property type="protein sequence ID" value="GGP03858.1"/>
    <property type="molecule type" value="Genomic_DNA"/>
</dbReference>
<sequence>MKKIYLLFTVLITFFIYSQEAGKAGELLRNEMGGTTTQGNEALRGSNSQQKFPNYQWNNPYSFGYAEVFIRIPEMGNYTIEIGQQKITNSMGKFRFFDLYPGNQTLSIYDRNFLVYRTRINIRNNTRMVLDYFSNYGLYLLGTQSLRNNYGDIWNDTWNNPYGNNNGGFWDPSNEFGNNDFYGNTMNDREFSSFIQALKKQSFDDRKLDFLKSQLRRTAFSTRQIKTIMKEFSFDKNRLEFAKSAYKSCVDKRNYYDLYDAFDFESYARQLNDYIRKQ</sequence>
<keyword evidence="3" id="KW-1185">Reference proteome</keyword>
<reference evidence="3" key="1">
    <citation type="journal article" date="2019" name="Int. J. Syst. Evol. Microbiol.">
        <title>The Global Catalogue of Microorganisms (GCM) 10K type strain sequencing project: providing services to taxonomists for standard genome sequencing and annotation.</title>
        <authorList>
            <consortium name="The Broad Institute Genomics Platform"/>
            <consortium name="The Broad Institute Genome Sequencing Center for Infectious Disease"/>
            <person name="Wu L."/>
            <person name="Ma J."/>
        </authorList>
    </citation>
    <scope>NUCLEOTIDE SEQUENCE [LARGE SCALE GENOMIC DNA]</scope>
    <source>
        <strain evidence="3">CGMCC 1.7656</strain>
    </source>
</reference>
<dbReference type="InterPro" id="IPR028011">
    <property type="entry name" value="DUF4476"/>
</dbReference>
<dbReference type="Pfam" id="PF14771">
    <property type="entry name" value="DUF4476"/>
    <property type="match status" value="1"/>
</dbReference>
<gene>
    <name evidence="2" type="ORF">GCM10010992_13860</name>
</gene>
<evidence type="ECO:0000313" key="2">
    <source>
        <dbReference type="EMBL" id="GGP03858.1"/>
    </source>
</evidence>
<proteinExistence type="predicted"/>